<dbReference type="GO" id="GO:0005886">
    <property type="term" value="C:plasma membrane"/>
    <property type="evidence" value="ECO:0007669"/>
    <property type="project" value="TreeGrafter"/>
</dbReference>
<evidence type="ECO:0000256" key="8">
    <source>
        <dbReference type="ARBA" id="ARBA00029793"/>
    </source>
</evidence>
<protein>
    <recommendedName>
        <fullName evidence="3">5'-nucleotidase</fullName>
        <ecNumber evidence="3">3.1.3.5</ecNumber>
    </recommendedName>
    <alternativeName>
        <fullName evidence="8">Ecto-5'-nucleotidase</fullName>
    </alternativeName>
</protein>
<dbReference type="InterPro" id="IPR004843">
    <property type="entry name" value="Calcineurin-like_PHP"/>
</dbReference>
<dbReference type="Gene3D" id="3.60.21.10">
    <property type="match status" value="1"/>
</dbReference>
<dbReference type="PROSITE" id="PS00786">
    <property type="entry name" value="5_NUCLEOTIDASE_2"/>
    <property type="match status" value="1"/>
</dbReference>
<comment type="catalytic activity">
    <reaction evidence="1">
        <text>a ribonucleoside 5'-phosphate + H2O = a ribonucleoside + phosphate</text>
        <dbReference type="Rhea" id="RHEA:12484"/>
        <dbReference type="ChEBI" id="CHEBI:15377"/>
        <dbReference type="ChEBI" id="CHEBI:18254"/>
        <dbReference type="ChEBI" id="CHEBI:43474"/>
        <dbReference type="ChEBI" id="CHEBI:58043"/>
        <dbReference type="EC" id="3.1.3.5"/>
    </reaction>
</comment>
<evidence type="ECO:0000256" key="5">
    <source>
        <dbReference type="ARBA" id="ARBA00022729"/>
    </source>
</evidence>
<dbReference type="AlphaFoldDB" id="A0A6P7HBW0"/>
<evidence type="ECO:0000313" key="13">
    <source>
        <dbReference type="RefSeq" id="XP_028251528.1"/>
    </source>
</evidence>
<reference evidence="13" key="2">
    <citation type="submission" date="2025-08" db="UniProtKB">
        <authorList>
            <consortium name="RefSeq"/>
        </authorList>
    </citation>
    <scope>IDENTIFICATION</scope>
</reference>
<feature type="chain" id="PRO_5028517055" description="5'-nucleotidase" evidence="9">
    <location>
        <begin position="29"/>
        <end position="575"/>
    </location>
</feature>
<dbReference type="GO" id="GO:0006196">
    <property type="term" value="P:AMP catabolic process"/>
    <property type="evidence" value="ECO:0007669"/>
    <property type="project" value="TreeGrafter"/>
</dbReference>
<dbReference type="Pfam" id="PF02872">
    <property type="entry name" value="5_nucleotid_C"/>
    <property type="match status" value="1"/>
</dbReference>
<dbReference type="InterPro" id="IPR006146">
    <property type="entry name" value="5'-Nucleotdase_CS"/>
</dbReference>
<dbReference type="FunFam" id="3.90.780.10:FF:000001">
    <property type="entry name" value="NT5E isoform 3"/>
    <property type="match status" value="1"/>
</dbReference>
<dbReference type="PANTHER" id="PTHR11575">
    <property type="entry name" value="5'-NUCLEOTIDASE-RELATED"/>
    <property type="match status" value="1"/>
</dbReference>
<keyword evidence="4" id="KW-0479">Metal-binding</keyword>
<keyword evidence="5 9" id="KW-0732">Signal</keyword>
<evidence type="ECO:0000259" key="11">
    <source>
        <dbReference type="Pfam" id="PF02872"/>
    </source>
</evidence>
<evidence type="ECO:0000256" key="2">
    <source>
        <dbReference type="ARBA" id="ARBA00006654"/>
    </source>
</evidence>
<dbReference type="GeneID" id="114427582"/>
<proteinExistence type="inferred from homology"/>
<dbReference type="EC" id="3.1.3.5" evidence="3"/>
<dbReference type="InterPro" id="IPR008334">
    <property type="entry name" value="5'-Nucleotdase_C"/>
</dbReference>
<evidence type="ECO:0000259" key="10">
    <source>
        <dbReference type="Pfam" id="PF00149"/>
    </source>
</evidence>
<evidence type="ECO:0000256" key="9">
    <source>
        <dbReference type="RuleBase" id="RU362119"/>
    </source>
</evidence>
<keyword evidence="12" id="KW-1185">Reference proteome</keyword>
<feature type="domain" description="5'-Nucleotidase C-terminal" evidence="11">
    <location>
        <begin position="342"/>
        <end position="516"/>
    </location>
</feature>
<accession>A0A6P7HBW0</accession>
<dbReference type="CDD" id="cd07409">
    <property type="entry name" value="MPP_CD73_N"/>
    <property type="match status" value="1"/>
</dbReference>
<evidence type="ECO:0000256" key="6">
    <source>
        <dbReference type="ARBA" id="ARBA00022741"/>
    </source>
</evidence>
<dbReference type="SUPFAM" id="SSF56300">
    <property type="entry name" value="Metallo-dependent phosphatases"/>
    <property type="match status" value="1"/>
</dbReference>
<keyword evidence="7 9" id="KW-0378">Hydrolase</keyword>
<evidence type="ECO:0000256" key="1">
    <source>
        <dbReference type="ARBA" id="ARBA00000815"/>
    </source>
</evidence>
<evidence type="ECO:0000256" key="7">
    <source>
        <dbReference type="ARBA" id="ARBA00022801"/>
    </source>
</evidence>
<dbReference type="PRINTS" id="PR01607">
    <property type="entry name" value="APYRASEFAMLY"/>
</dbReference>
<dbReference type="SUPFAM" id="SSF55816">
    <property type="entry name" value="5'-nucleotidase (syn. UDP-sugar hydrolase), C-terminal domain"/>
    <property type="match status" value="1"/>
</dbReference>
<dbReference type="InterPro" id="IPR036907">
    <property type="entry name" value="5'-Nucleotdase_C_sf"/>
</dbReference>
<dbReference type="FunFam" id="3.60.21.10:FF:000020">
    <property type="entry name" value="NT5E isoform 4"/>
    <property type="match status" value="1"/>
</dbReference>
<dbReference type="Proteomes" id="UP000515145">
    <property type="component" value="Chromosome 22"/>
</dbReference>
<reference evidence="12" key="1">
    <citation type="submission" date="2024-06" db="UniProtKB">
        <authorList>
            <consortium name="RefSeq"/>
        </authorList>
    </citation>
    <scope>NUCLEOTIDE SEQUENCE [LARGE SCALE GENOMIC DNA]</scope>
</reference>
<name>A0A6P7HBW0_9TELE</name>
<dbReference type="PROSITE" id="PS00785">
    <property type="entry name" value="5_NUCLEOTIDASE_1"/>
    <property type="match status" value="1"/>
</dbReference>
<dbReference type="Gene3D" id="3.90.780.10">
    <property type="entry name" value="5'-Nucleotidase, C-terminal domain"/>
    <property type="match status" value="1"/>
</dbReference>
<sequence>MDSWTPRCALLTSLWLALPLHFLGSVSAFEVTILHTNDNHARVEETSVDSGKCSKNGTCFAGVARRFTKVSEIRRNDTNVLLLDAGDQFQGTVWFNYYKGAEAAYFMNKLGYNAMAIGNHEFDNGLDGLIKPFLQSVNYSVVSANIKPDQALAANLSGYYQPYTILNVGSEQVAVVGYTTAETPYLSSPGEHLKFEDEVQALQVQVDKLQSWGYNKIIALGHAGFDVDKDIAKRVRGIDVVVGGHTNTFLYSGTPPSTEVPEGSYPFMVRSDDGREVPVVQAYAFGKYLGYLKVTFDENGNVIKAVGNPILMDSSVSQDAGILADVAKWKVDLAQYSSHYVGQTLVYLNGTFQECRFRECNIGNLICDATVNHYLKYSNELQWSHVALCILNSGAIRSAIDERHRNGTITMEEVLTVLPFGGTFDMIQMKGSTLKKVFEHSVRRYGKMYGEFLQVSGIHVEYDVDKPVNQRVVSLSLLCIECRVPKYEPLDPQKTYTVVMPSYIAGGGDSYTMIKEEMLKHNTGDMDVSVLSKYISEMKRVYPAVEGRIIFRNSAVFTAHSVGLLLLSVCLSLSL</sequence>
<dbReference type="InterPro" id="IPR029052">
    <property type="entry name" value="Metallo-depent_PP-like"/>
</dbReference>
<organism evidence="12 13">
    <name type="scientific">Parambassis ranga</name>
    <name type="common">Indian glassy fish</name>
    <dbReference type="NCBI Taxonomy" id="210632"/>
    <lineage>
        <taxon>Eukaryota</taxon>
        <taxon>Metazoa</taxon>
        <taxon>Chordata</taxon>
        <taxon>Craniata</taxon>
        <taxon>Vertebrata</taxon>
        <taxon>Euteleostomi</taxon>
        <taxon>Actinopterygii</taxon>
        <taxon>Neopterygii</taxon>
        <taxon>Teleostei</taxon>
        <taxon>Neoteleostei</taxon>
        <taxon>Acanthomorphata</taxon>
        <taxon>Ovalentaria</taxon>
        <taxon>Ambassidae</taxon>
        <taxon>Parambassis</taxon>
    </lineage>
</organism>
<feature type="signal peptide" evidence="9">
    <location>
        <begin position="1"/>
        <end position="28"/>
    </location>
</feature>
<dbReference type="GO" id="GO:0046872">
    <property type="term" value="F:metal ion binding"/>
    <property type="evidence" value="ECO:0007669"/>
    <property type="project" value="UniProtKB-KW"/>
</dbReference>
<comment type="similarity">
    <text evidence="2 9">Belongs to the 5'-nucleotidase family.</text>
</comment>
<dbReference type="PANTHER" id="PTHR11575:SF24">
    <property type="entry name" value="5'-NUCLEOTIDASE"/>
    <property type="match status" value="1"/>
</dbReference>
<dbReference type="InterPro" id="IPR006179">
    <property type="entry name" value="5_nucleotidase/apyrase"/>
</dbReference>
<dbReference type="InParanoid" id="A0A6P7HBW0"/>
<gene>
    <name evidence="13" type="primary">LOC114427582</name>
</gene>
<evidence type="ECO:0000313" key="12">
    <source>
        <dbReference type="Proteomes" id="UP000515145"/>
    </source>
</evidence>
<dbReference type="GO" id="GO:0000166">
    <property type="term" value="F:nucleotide binding"/>
    <property type="evidence" value="ECO:0007669"/>
    <property type="project" value="UniProtKB-KW"/>
</dbReference>
<evidence type="ECO:0000256" key="3">
    <source>
        <dbReference type="ARBA" id="ARBA00012643"/>
    </source>
</evidence>
<keyword evidence="6 9" id="KW-0547">Nucleotide-binding</keyword>
<dbReference type="GO" id="GO:0008253">
    <property type="term" value="F:5'-nucleotidase activity"/>
    <property type="evidence" value="ECO:0007669"/>
    <property type="project" value="UniProtKB-EC"/>
</dbReference>
<evidence type="ECO:0000256" key="4">
    <source>
        <dbReference type="ARBA" id="ARBA00022723"/>
    </source>
</evidence>
<dbReference type="OrthoDB" id="7722975at2759"/>
<feature type="domain" description="Calcineurin-like phosphoesterase" evidence="10">
    <location>
        <begin position="32"/>
        <end position="246"/>
    </location>
</feature>
<dbReference type="RefSeq" id="XP_028251528.1">
    <property type="nucleotide sequence ID" value="XM_028395727.1"/>
</dbReference>
<dbReference type="Pfam" id="PF00149">
    <property type="entry name" value="Metallophos"/>
    <property type="match status" value="1"/>
</dbReference>